<dbReference type="Proteomes" id="UP000183447">
    <property type="component" value="Unassembled WGS sequence"/>
</dbReference>
<keyword evidence="1" id="KW-0808">Transferase</keyword>
<feature type="domain" description="Carbohydrate kinase PfkB" evidence="3">
    <location>
        <begin position="6"/>
        <end position="293"/>
    </location>
</feature>
<reference evidence="4 5" key="1">
    <citation type="submission" date="2016-11" db="EMBL/GenBank/DDBJ databases">
        <authorList>
            <person name="Jaros S."/>
            <person name="Januszkiewicz K."/>
            <person name="Wedrychowicz H."/>
        </authorList>
    </citation>
    <scope>NUCLEOTIDE SEQUENCE [LARGE SCALE GENOMIC DNA]</scope>
    <source>
        <strain evidence="4 5">ATCC 23634</strain>
    </source>
</reference>
<dbReference type="InterPro" id="IPR029056">
    <property type="entry name" value="Ribokinase-like"/>
</dbReference>
<dbReference type="Gene3D" id="3.40.1190.20">
    <property type="match status" value="1"/>
</dbReference>
<evidence type="ECO:0000256" key="2">
    <source>
        <dbReference type="ARBA" id="ARBA00022777"/>
    </source>
</evidence>
<protein>
    <submittedName>
        <fullName evidence="4">Sugar or nucleoside kinase, ribokinase family</fullName>
    </submittedName>
</protein>
<name>A0A1K2I2A0_9HYPH</name>
<dbReference type="SUPFAM" id="SSF53613">
    <property type="entry name" value="Ribokinase-like"/>
    <property type="match status" value="1"/>
</dbReference>
<evidence type="ECO:0000259" key="3">
    <source>
        <dbReference type="Pfam" id="PF00294"/>
    </source>
</evidence>
<dbReference type="RefSeq" id="WP_072345839.1">
    <property type="nucleotide sequence ID" value="NZ_FPKU01000003.1"/>
</dbReference>
<dbReference type="CDD" id="cd01166">
    <property type="entry name" value="KdgK"/>
    <property type="match status" value="1"/>
</dbReference>
<sequence>MSGAGVVVIGDVMTDIIVRPEGPLRRGSDRRATISRHAGGSGANQAAWLASAGVDTVLVARVGEGDAAGLETHFRSIGVVPYLGRDRERPTGTLINIIDPDGERSFLTDRGANLGLCDADLPPNLYQEGAAVLVSGYSLFAEGPRRAVMRFMAQARAAGLLVAVDPSSAGFLEDVGPQVFLDWVSGADLVFANAEEAALLSGEAEPEAQAAALANVFATVIIKRGAEGAIAAVGGRLTSARPREALQVVDSTGAGDAFAAGYLACRLRGGEVDACLATGVALGGQAVMQVGGQPAIGVVPVHQFAGNQPFMRR</sequence>
<dbReference type="EMBL" id="FPKU01000003">
    <property type="protein sequence ID" value="SFZ86347.1"/>
    <property type="molecule type" value="Genomic_DNA"/>
</dbReference>
<accession>A0A1K2I2A0</accession>
<evidence type="ECO:0000256" key="1">
    <source>
        <dbReference type="ARBA" id="ARBA00022679"/>
    </source>
</evidence>
<dbReference type="OrthoDB" id="9775849at2"/>
<dbReference type="GO" id="GO:0016301">
    <property type="term" value="F:kinase activity"/>
    <property type="evidence" value="ECO:0007669"/>
    <property type="project" value="UniProtKB-KW"/>
</dbReference>
<dbReference type="AlphaFoldDB" id="A0A1K2I2A0"/>
<dbReference type="InterPro" id="IPR002173">
    <property type="entry name" value="Carboh/pur_kinase_PfkB_CS"/>
</dbReference>
<keyword evidence="5" id="KW-1185">Reference proteome</keyword>
<dbReference type="PANTHER" id="PTHR10584:SF167">
    <property type="entry name" value="PFKB DOMAIN PROTEIN"/>
    <property type="match status" value="1"/>
</dbReference>
<dbReference type="PANTHER" id="PTHR10584">
    <property type="entry name" value="SUGAR KINASE"/>
    <property type="match status" value="1"/>
</dbReference>
<keyword evidence="2 4" id="KW-0418">Kinase</keyword>
<evidence type="ECO:0000313" key="4">
    <source>
        <dbReference type="EMBL" id="SFZ86347.1"/>
    </source>
</evidence>
<dbReference type="STRING" id="665118.SAMN02983003_3527"/>
<dbReference type="Pfam" id="PF00294">
    <property type="entry name" value="PfkB"/>
    <property type="match status" value="1"/>
</dbReference>
<evidence type="ECO:0000313" key="5">
    <source>
        <dbReference type="Proteomes" id="UP000183447"/>
    </source>
</evidence>
<gene>
    <name evidence="4" type="ORF">SAMN02983003_3527</name>
</gene>
<dbReference type="PROSITE" id="PS00584">
    <property type="entry name" value="PFKB_KINASES_2"/>
    <property type="match status" value="1"/>
</dbReference>
<dbReference type="InterPro" id="IPR011611">
    <property type="entry name" value="PfkB_dom"/>
</dbReference>
<proteinExistence type="predicted"/>
<organism evidence="4 5">
    <name type="scientific">Devosia enhydra</name>
    <dbReference type="NCBI Taxonomy" id="665118"/>
    <lineage>
        <taxon>Bacteria</taxon>
        <taxon>Pseudomonadati</taxon>
        <taxon>Pseudomonadota</taxon>
        <taxon>Alphaproteobacteria</taxon>
        <taxon>Hyphomicrobiales</taxon>
        <taxon>Devosiaceae</taxon>
        <taxon>Devosia</taxon>
    </lineage>
</organism>